<dbReference type="AlphaFoldDB" id="A0A3A5JUW9"/>
<gene>
    <name evidence="12" type="ORF">D6029_16260</name>
</gene>
<reference evidence="12 13" key="1">
    <citation type="submission" date="2018-09" db="EMBL/GenBank/DDBJ databases">
        <title>Draft genome sequence of Buttiauxella izardii CCUG 35510T.</title>
        <authorList>
            <person name="Salva-Serra F."/>
            <person name="Marathe N."/>
            <person name="Moore E."/>
            <person name="Stadler-Svensson L."/>
            <person name="Engstrom-Jakobsson H."/>
        </authorList>
    </citation>
    <scope>NUCLEOTIDE SEQUENCE [LARGE SCALE GENOMIC DNA]</scope>
    <source>
        <strain evidence="12 13">CCUG 35510</strain>
    </source>
</reference>
<evidence type="ECO:0000256" key="1">
    <source>
        <dbReference type="ARBA" id="ARBA00004651"/>
    </source>
</evidence>
<evidence type="ECO:0000256" key="7">
    <source>
        <dbReference type="ARBA" id="ARBA00022989"/>
    </source>
</evidence>
<evidence type="ECO:0000256" key="2">
    <source>
        <dbReference type="ARBA" id="ARBA00012282"/>
    </source>
</evidence>
<dbReference type="SMART" id="SM00052">
    <property type="entry name" value="EAL"/>
    <property type="match status" value="1"/>
</dbReference>
<dbReference type="RefSeq" id="WP_120065736.1">
    <property type="nucleotide sequence ID" value="NZ_QZWH01000038.1"/>
</dbReference>
<keyword evidence="5 10" id="KW-0812">Transmembrane</keyword>
<dbReference type="NCBIfam" id="NF007839">
    <property type="entry name" value="PRK10551.1"/>
    <property type="match status" value="1"/>
</dbReference>
<dbReference type="InterPro" id="IPR001633">
    <property type="entry name" value="EAL_dom"/>
</dbReference>
<evidence type="ECO:0000313" key="13">
    <source>
        <dbReference type="Proteomes" id="UP000276295"/>
    </source>
</evidence>
<dbReference type="InterPro" id="IPR024744">
    <property type="entry name" value="CSS-motif_dom"/>
</dbReference>
<dbReference type="InterPro" id="IPR035919">
    <property type="entry name" value="EAL_sf"/>
</dbReference>
<dbReference type="Pfam" id="PF12792">
    <property type="entry name" value="CSS-motif"/>
    <property type="match status" value="1"/>
</dbReference>
<dbReference type="Gene3D" id="3.20.20.450">
    <property type="entry name" value="EAL domain"/>
    <property type="match status" value="1"/>
</dbReference>
<keyword evidence="6" id="KW-0378">Hydrolase</keyword>
<dbReference type="GO" id="GO:0071111">
    <property type="term" value="F:cyclic-guanylate-specific phosphodiesterase activity"/>
    <property type="evidence" value="ECO:0007669"/>
    <property type="project" value="UniProtKB-EC"/>
</dbReference>
<evidence type="ECO:0000313" key="12">
    <source>
        <dbReference type="EMBL" id="RJT20600.1"/>
    </source>
</evidence>
<dbReference type="InterPro" id="IPR050706">
    <property type="entry name" value="Cyclic-di-GMP_PDE-like"/>
</dbReference>
<dbReference type="PANTHER" id="PTHR33121:SF73">
    <property type="entry name" value="CYCLIC DI-GMP PHOSPHODIESTERASE PDEN-RELATED"/>
    <property type="match status" value="1"/>
</dbReference>
<proteinExistence type="predicted"/>
<dbReference type="EC" id="3.1.4.52" evidence="2"/>
<dbReference type="SUPFAM" id="SSF141868">
    <property type="entry name" value="EAL domain-like"/>
    <property type="match status" value="1"/>
</dbReference>
<feature type="transmembrane region" description="Helical" evidence="10">
    <location>
        <begin position="17"/>
        <end position="40"/>
    </location>
</feature>
<comment type="caution">
    <text evidence="12">The sequence shown here is derived from an EMBL/GenBank/DDBJ whole genome shotgun (WGS) entry which is preliminary data.</text>
</comment>
<comment type="catalytic activity">
    <reaction evidence="9">
        <text>3',3'-c-di-GMP + H2O = 5'-phosphoguanylyl(3'-&gt;5')guanosine + H(+)</text>
        <dbReference type="Rhea" id="RHEA:24902"/>
        <dbReference type="ChEBI" id="CHEBI:15377"/>
        <dbReference type="ChEBI" id="CHEBI:15378"/>
        <dbReference type="ChEBI" id="CHEBI:58754"/>
        <dbReference type="ChEBI" id="CHEBI:58805"/>
        <dbReference type="EC" id="3.1.4.52"/>
    </reaction>
</comment>
<keyword evidence="3" id="KW-1003">Cell membrane</keyword>
<evidence type="ECO:0000259" key="11">
    <source>
        <dbReference type="PROSITE" id="PS50883"/>
    </source>
</evidence>
<keyword evidence="7 10" id="KW-1133">Transmembrane helix</keyword>
<evidence type="ECO:0000256" key="8">
    <source>
        <dbReference type="ARBA" id="ARBA00023136"/>
    </source>
</evidence>
<dbReference type="Pfam" id="PF00563">
    <property type="entry name" value="EAL"/>
    <property type="match status" value="1"/>
</dbReference>
<dbReference type="OrthoDB" id="675397at2"/>
<evidence type="ECO:0000256" key="3">
    <source>
        <dbReference type="ARBA" id="ARBA00022475"/>
    </source>
</evidence>
<evidence type="ECO:0000256" key="4">
    <source>
        <dbReference type="ARBA" id="ARBA00022636"/>
    </source>
</evidence>
<comment type="subcellular location">
    <subcellularLocation>
        <location evidence="1">Cell membrane</location>
        <topology evidence="1">Multi-pass membrane protein</topology>
    </subcellularLocation>
</comment>
<keyword evidence="4" id="KW-0973">c-di-GMP</keyword>
<dbReference type="CDD" id="cd01948">
    <property type="entry name" value="EAL"/>
    <property type="match status" value="1"/>
</dbReference>
<keyword evidence="8 10" id="KW-0472">Membrane</keyword>
<dbReference type="PANTHER" id="PTHR33121">
    <property type="entry name" value="CYCLIC DI-GMP PHOSPHODIESTERASE PDEF"/>
    <property type="match status" value="1"/>
</dbReference>
<feature type="domain" description="EAL" evidence="11">
    <location>
        <begin position="266"/>
        <end position="519"/>
    </location>
</feature>
<dbReference type="Proteomes" id="UP000276295">
    <property type="component" value="Unassembled WGS sequence"/>
</dbReference>
<organism evidence="12 13">
    <name type="scientific">Buttiauxella izardii</name>
    <dbReference type="NCBI Taxonomy" id="82991"/>
    <lineage>
        <taxon>Bacteria</taxon>
        <taxon>Pseudomonadati</taxon>
        <taxon>Pseudomonadota</taxon>
        <taxon>Gammaproteobacteria</taxon>
        <taxon>Enterobacterales</taxon>
        <taxon>Enterobacteriaceae</taxon>
        <taxon>Buttiauxella</taxon>
    </lineage>
</organism>
<evidence type="ECO:0000256" key="10">
    <source>
        <dbReference type="SAM" id="Phobius"/>
    </source>
</evidence>
<protein>
    <recommendedName>
        <fullName evidence="2">cyclic-guanylate-specific phosphodiesterase</fullName>
        <ecNumber evidence="2">3.1.4.52</ecNumber>
    </recommendedName>
</protein>
<name>A0A3A5JUW9_9ENTR</name>
<dbReference type="EMBL" id="QZWH01000038">
    <property type="protein sequence ID" value="RJT20600.1"/>
    <property type="molecule type" value="Genomic_DNA"/>
</dbReference>
<evidence type="ECO:0000256" key="9">
    <source>
        <dbReference type="ARBA" id="ARBA00034290"/>
    </source>
</evidence>
<dbReference type="PROSITE" id="PS50883">
    <property type="entry name" value="EAL"/>
    <property type="match status" value="1"/>
</dbReference>
<keyword evidence="13" id="KW-1185">Reference proteome</keyword>
<dbReference type="GO" id="GO:0005886">
    <property type="term" value="C:plasma membrane"/>
    <property type="evidence" value="ECO:0007669"/>
    <property type="project" value="UniProtKB-SubCell"/>
</dbReference>
<evidence type="ECO:0000256" key="6">
    <source>
        <dbReference type="ARBA" id="ARBA00022801"/>
    </source>
</evidence>
<feature type="transmembrane region" description="Helical" evidence="10">
    <location>
        <begin position="241"/>
        <end position="263"/>
    </location>
</feature>
<sequence>MFSKTIFSRYFSSVRQIVAFSILAGVFAALLIGGITSLALHSKREASYDSLSGDVRDYLSQFFQDLHSTANGIQPLTLSDCHQVSGELTSSAAFNANVRAFVLVREGFAYCSSATGSMMLDMHELVPDIDINSNIDIDILHGTPMMPGKPTIAAWFKNPVIQGRGVFATLNVNLTPYLLFTTRQSDVVSMAIIASGKALTTISSNVMNVSELPPNPTREISIPGYPIKIALYGKTWPVEDIQISVLTGLVFGILGGALCAYFLTVRLRSGKEILTGIKRGQFYVVYQPVVDAKTLTMSGVEVLMRWNHPIAGPIPPDAFIAFAEAQQLIVPLTRHLFDLIARDARRLQQVLPPGARLGVNLAPSHLHSPTFKEDIQAFAASMPPHHFQLIFEITERDMVKENEASCLFHWMHEQGFEIAVDDFGTGHSALIYLERFKLDYLKIDRGFVNSIGLETVTSPVLDAVLTLARKLSMTTVAEGVETREQAKWLIDQGVNYLQGYFFAWPLTLEQLKEWESQPKSYDELKGTDFSE</sequence>
<accession>A0A3A5JUW9</accession>
<evidence type="ECO:0000256" key="5">
    <source>
        <dbReference type="ARBA" id="ARBA00022692"/>
    </source>
</evidence>